<keyword evidence="1" id="KW-1133">Transmembrane helix</keyword>
<evidence type="ECO:0000256" key="1">
    <source>
        <dbReference type="SAM" id="Phobius"/>
    </source>
</evidence>
<evidence type="ECO:0000313" key="3">
    <source>
        <dbReference type="Proteomes" id="UP000282322"/>
    </source>
</evidence>
<sequence>MAVIDTLVVFVISLLVGATGIYIGARIITDTESFTYAIITALIASVVWAIVALFLGWIPFLGPLLGLLAYLGVINWRYPGGWISAIGIALIAWVASLIILYVLAALGIVAPDAVGVVGM</sequence>
<feature type="transmembrane region" description="Helical" evidence="1">
    <location>
        <begin position="6"/>
        <end position="25"/>
    </location>
</feature>
<feature type="transmembrane region" description="Helical" evidence="1">
    <location>
        <begin position="85"/>
        <end position="110"/>
    </location>
</feature>
<dbReference type="EMBL" id="RRCH01000003">
    <property type="protein sequence ID" value="RRJ33774.1"/>
    <property type="molecule type" value="Genomic_DNA"/>
</dbReference>
<keyword evidence="1" id="KW-0472">Membrane</keyword>
<comment type="caution">
    <text evidence="2">The sequence shown here is derived from an EMBL/GenBank/DDBJ whole genome shotgun (WGS) entry which is preliminary data.</text>
</comment>
<dbReference type="OrthoDB" id="205278at2157"/>
<dbReference type="Proteomes" id="UP000282322">
    <property type="component" value="Unassembled WGS sequence"/>
</dbReference>
<name>A0A3P3RKB8_9EURY</name>
<feature type="transmembrane region" description="Helical" evidence="1">
    <location>
        <begin position="34"/>
        <end position="54"/>
    </location>
</feature>
<organism evidence="2 3">
    <name type="scientific">Halocatena pleomorpha</name>
    <dbReference type="NCBI Taxonomy" id="1785090"/>
    <lineage>
        <taxon>Archaea</taxon>
        <taxon>Methanobacteriati</taxon>
        <taxon>Methanobacteriota</taxon>
        <taxon>Stenosarchaea group</taxon>
        <taxon>Halobacteria</taxon>
        <taxon>Halobacteriales</taxon>
        <taxon>Natronomonadaceae</taxon>
        <taxon>Halocatena</taxon>
    </lineage>
</organism>
<dbReference type="AlphaFoldDB" id="A0A3P3RKB8"/>
<reference evidence="2 3" key="1">
    <citation type="submission" date="2018-11" db="EMBL/GenBank/DDBJ databases">
        <title>Taxonoimc description of Halomarina strain SPP-AMP-1.</title>
        <authorList>
            <person name="Pal Y."/>
            <person name="Srinivasana K."/>
            <person name="Verma A."/>
            <person name="Kumar P."/>
        </authorList>
    </citation>
    <scope>NUCLEOTIDE SEQUENCE [LARGE SCALE GENOMIC DNA]</scope>
    <source>
        <strain evidence="2 3">SPP-AMP-1</strain>
    </source>
</reference>
<accession>A0A3P3RKB8</accession>
<proteinExistence type="predicted"/>
<keyword evidence="3" id="KW-1185">Reference proteome</keyword>
<gene>
    <name evidence="2" type="ORF">EIK79_03020</name>
</gene>
<evidence type="ECO:0000313" key="2">
    <source>
        <dbReference type="EMBL" id="RRJ33774.1"/>
    </source>
</evidence>
<protein>
    <submittedName>
        <fullName evidence="2">Uncharacterized protein</fullName>
    </submittedName>
</protein>
<dbReference type="RefSeq" id="WP_124953641.1">
    <property type="nucleotide sequence ID" value="NZ_RRCH01000003.1"/>
</dbReference>
<keyword evidence="1" id="KW-0812">Transmembrane</keyword>